<keyword evidence="5 10" id="KW-0418">Kinase</keyword>
<evidence type="ECO:0000256" key="4">
    <source>
        <dbReference type="ARBA" id="ARBA00022741"/>
    </source>
</evidence>
<organism evidence="10 11">
    <name type="scientific">Streptomyces oryzae</name>
    <dbReference type="NCBI Taxonomy" id="1434886"/>
    <lineage>
        <taxon>Bacteria</taxon>
        <taxon>Bacillati</taxon>
        <taxon>Actinomycetota</taxon>
        <taxon>Actinomycetes</taxon>
        <taxon>Kitasatosporales</taxon>
        <taxon>Streptomycetaceae</taxon>
        <taxon>Streptomyces</taxon>
    </lineage>
</organism>
<comment type="caution">
    <text evidence="10">The sequence shown here is derived from an EMBL/GenBank/DDBJ whole genome shotgun (WGS) entry which is preliminary data.</text>
</comment>
<keyword evidence="3" id="KW-0808">Transferase</keyword>
<dbReference type="InterPro" id="IPR011009">
    <property type="entry name" value="Kinase-like_dom_sf"/>
</dbReference>
<evidence type="ECO:0000256" key="1">
    <source>
        <dbReference type="ARBA" id="ARBA00012513"/>
    </source>
</evidence>
<feature type="compositionally biased region" description="Low complexity" evidence="8">
    <location>
        <begin position="304"/>
        <end position="333"/>
    </location>
</feature>
<keyword evidence="4 7" id="KW-0547">Nucleotide-binding</keyword>
<dbReference type="SMART" id="SM00220">
    <property type="entry name" value="S_TKc"/>
    <property type="match status" value="1"/>
</dbReference>
<dbReference type="PANTHER" id="PTHR43289">
    <property type="entry name" value="MITOGEN-ACTIVATED PROTEIN KINASE KINASE KINASE 20-RELATED"/>
    <property type="match status" value="1"/>
</dbReference>
<dbReference type="EMBL" id="JADKMA010000107">
    <property type="protein sequence ID" value="MBO8194043.1"/>
    <property type="molecule type" value="Genomic_DNA"/>
</dbReference>
<evidence type="ECO:0000259" key="9">
    <source>
        <dbReference type="PROSITE" id="PS50011"/>
    </source>
</evidence>
<sequence>MTQGAQQGDVIGARYRLLRTLGTGGMGRVWEAHDGRLETRVALKELWLPPAMSPQERTERLKRAELEALNAARLRDHPNIVTVHDVLIEDGCPWIVMQLVSGGTLQERLTNGPVSVSAARKLAKSLLGALAAAHRQNIVHRDVKPANVMVTEDRQILLTDFGIAASEAGTGLTATGVVVGSAPYLAPERAKGETYGPASDLFSLGVTLFEALEGVSPFLRESSAASLHAVAYEEAPTMRRAGPLEPLIVALLAKSPADRPSVTEATATLKALQKKPAGQKTPTGTKEITAAQQPAKPAAKKSAPKPAKPAAEPAAKKAASKPASKPANPSAKKQPAKKQPAKSPASSGATPPGKPATAGAGSASSSSTSSDNSAGGCLLVVLAAIGLALLLYGQNEDFSRWVSHDMHGSASSPKVGDCLLYDTEQEDGDARAGSTGEWVKVPCWAAAAEYEVNGLYAPLSAAGTPTCTAGGMPVTLPGRTLCATRK</sequence>
<reference evidence="10 11" key="1">
    <citation type="submission" date="2020-11" db="EMBL/GenBank/DDBJ databases">
        <title>Streptomyces spirodelae sp. nov., isolated from duckweed.</title>
        <authorList>
            <person name="Saimee Y."/>
            <person name="Duangmal K."/>
        </authorList>
    </citation>
    <scope>NUCLEOTIDE SEQUENCE [LARGE SCALE GENOMIC DNA]</scope>
    <source>
        <strain evidence="10 11">S16-07</strain>
    </source>
</reference>
<dbReference type="CDD" id="cd14014">
    <property type="entry name" value="STKc_PknB_like"/>
    <property type="match status" value="1"/>
</dbReference>
<dbReference type="PROSITE" id="PS50011">
    <property type="entry name" value="PROTEIN_KINASE_DOM"/>
    <property type="match status" value="1"/>
</dbReference>
<dbReference type="RefSeq" id="WP_209241149.1">
    <property type="nucleotide sequence ID" value="NZ_JADKMA010000107.1"/>
</dbReference>
<keyword evidence="6 7" id="KW-0067">ATP-binding</keyword>
<evidence type="ECO:0000256" key="7">
    <source>
        <dbReference type="PROSITE-ProRule" id="PRU10141"/>
    </source>
</evidence>
<evidence type="ECO:0000256" key="5">
    <source>
        <dbReference type="ARBA" id="ARBA00022777"/>
    </source>
</evidence>
<dbReference type="SUPFAM" id="SSF56112">
    <property type="entry name" value="Protein kinase-like (PK-like)"/>
    <property type="match status" value="1"/>
</dbReference>
<keyword evidence="11" id="KW-1185">Reference proteome</keyword>
<dbReference type="Gene3D" id="3.30.200.20">
    <property type="entry name" value="Phosphorylase Kinase, domain 1"/>
    <property type="match status" value="1"/>
</dbReference>
<dbReference type="InterPro" id="IPR017441">
    <property type="entry name" value="Protein_kinase_ATP_BS"/>
</dbReference>
<dbReference type="EC" id="2.7.11.1" evidence="1"/>
<dbReference type="PANTHER" id="PTHR43289:SF6">
    <property type="entry name" value="SERINE_THREONINE-PROTEIN KINASE NEKL-3"/>
    <property type="match status" value="1"/>
</dbReference>
<dbReference type="PROSITE" id="PS00107">
    <property type="entry name" value="PROTEIN_KINASE_ATP"/>
    <property type="match status" value="1"/>
</dbReference>
<evidence type="ECO:0000313" key="11">
    <source>
        <dbReference type="Proteomes" id="UP001519064"/>
    </source>
</evidence>
<proteinExistence type="predicted"/>
<accession>A0ABS3XF70</accession>
<evidence type="ECO:0000313" key="10">
    <source>
        <dbReference type="EMBL" id="MBO8194043.1"/>
    </source>
</evidence>
<evidence type="ECO:0000256" key="8">
    <source>
        <dbReference type="SAM" id="MobiDB-lite"/>
    </source>
</evidence>
<gene>
    <name evidence="10" type="ORF">ITI46_20590</name>
</gene>
<dbReference type="InterPro" id="IPR008271">
    <property type="entry name" value="Ser/Thr_kinase_AS"/>
</dbReference>
<feature type="compositionally biased region" description="Low complexity" evidence="8">
    <location>
        <begin position="341"/>
        <end position="369"/>
    </location>
</feature>
<name>A0ABS3XF70_9ACTN</name>
<evidence type="ECO:0000256" key="3">
    <source>
        <dbReference type="ARBA" id="ARBA00022679"/>
    </source>
</evidence>
<dbReference type="GO" id="GO:0004674">
    <property type="term" value="F:protein serine/threonine kinase activity"/>
    <property type="evidence" value="ECO:0007669"/>
    <property type="project" value="UniProtKB-KW"/>
</dbReference>
<evidence type="ECO:0000256" key="6">
    <source>
        <dbReference type="ARBA" id="ARBA00022840"/>
    </source>
</evidence>
<evidence type="ECO:0000256" key="2">
    <source>
        <dbReference type="ARBA" id="ARBA00022527"/>
    </source>
</evidence>
<dbReference type="PROSITE" id="PS00108">
    <property type="entry name" value="PROTEIN_KINASE_ST"/>
    <property type="match status" value="1"/>
</dbReference>
<dbReference type="InterPro" id="IPR000719">
    <property type="entry name" value="Prot_kinase_dom"/>
</dbReference>
<dbReference type="Pfam" id="PF00069">
    <property type="entry name" value="Pkinase"/>
    <property type="match status" value="1"/>
</dbReference>
<feature type="domain" description="Protein kinase" evidence="9">
    <location>
        <begin position="15"/>
        <end position="272"/>
    </location>
</feature>
<protein>
    <recommendedName>
        <fullName evidence="1">non-specific serine/threonine protein kinase</fullName>
        <ecNumber evidence="1">2.7.11.1</ecNumber>
    </recommendedName>
</protein>
<feature type="binding site" evidence="7">
    <location>
        <position position="44"/>
    </location>
    <ligand>
        <name>ATP</name>
        <dbReference type="ChEBI" id="CHEBI:30616"/>
    </ligand>
</feature>
<keyword evidence="2 10" id="KW-0723">Serine/threonine-protein kinase</keyword>
<feature type="region of interest" description="Disordered" evidence="8">
    <location>
        <begin position="269"/>
        <end position="369"/>
    </location>
</feature>
<dbReference type="Gene3D" id="1.10.510.10">
    <property type="entry name" value="Transferase(Phosphotransferase) domain 1"/>
    <property type="match status" value="1"/>
</dbReference>
<dbReference type="Proteomes" id="UP001519064">
    <property type="component" value="Unassembled WGS sequence"/>
</dbReference>